<name>A0A133MX48_CLOPF</name>
<dbReference type="Pfam" id="PF04294">
    <property type="entry name" value="VanW"/>
    <property type="match status" value="1"/>
</dbReference>
<dbReference type="Pfam" id="PF07501">
    <property type="entry name" value="G5"/>
    <property type="match status" value="1"/>
</dbReference>
<feature type="domain" description="G5" evidence="4">
    <location>
        <begin position="385"/>
        <end position="464"/>
    </location>
</feature>
<comment type="caution">
    <text evidence="5">The sequence shown here is derived from an EMBL/GenBank/DDBJ whole genome shotgun (WGS) entry which is preliminary data.</text>
</comment>
<dbReference type="InterPro" id="IPR022029">
    <property type="entry name" value="YoaR-like_PG-bd"/>
</dbReference>
<dbReference type="Proteomes" id="UP000070646">
    <property type="component" value="Unassembled WGS sequence"/>
</dbReference>
<dbReference type="SMART" id="SM01208">
    <property type="entry name" value="G5"/>
    <property type="match status" value="1"/>
</dbReference>
<gene>
    <name evidence="5" type="ORF">HMPREF3222_02405</name>
</gene>
<feature type="region of interest" description="Disordered" evidence="2">
    <location>
        <begin position="462"/>
        <end position="529"/>
    </location>
</feature>
<dbReference type="InterPro" id="IPR007391">
    <property type="entry name" value="Vancomycin_resist_VanW"/>
</dbReference>
<evidence type="ECO:0000259" key="4">
    <source>
        <dbReference type="PROSITE" id="PS51109"/>
    </source>
</evidence>
<evidence type="ECO:0000256" key="2">
    <source>
        <dbReference type="SAM" id="MobiDB-lite"/>
    </source>
</evidence>
<feature type="transmembrane region" description="Helical" evidence="3">
    <location>
        <begin position="20"/>
        <end position="39"/>
    </location>
</feature>
<evidence type="ECO:0000256" key="3">
    <source>
        <dbReference type="SAM" id="Phobius"/>
    </source>
</evidence>
<organism evidence="5 6">
    <name type="scientific">Clostridium perfringens</name>
    <dbReference type="NCBI Taxonomy" id="1502"/>
    <lineage>
        <taxon>Bacteria</taxon>
        <taxon>Bacillati</taxon>
        <taxon>Bacillota</taxon>
        <taxon>Clostridia</taxon>
        <taxon>Eubacteriales</taxon>
        <taxon>Clostridiaceae</taxon>
        <taxon>Clostridium</taxon>
    </lineage>
</organism>
<dbReference type="PANTHER" id="PTHR35788">
    <property type="entry name" value="EXPORTED PROTEIN-RELATED"/>
    <property type="match status" value="1"/>
</dbReference>
<dbReference type="EMBL" id="LRPU01000138">
    <property type="protein sequence ID" value="KXA08609.1"/>
    <property type="molecule type" value="Genomic_DNA"/>
</dbReference>
<evidence type="ECO:0000256" key="1">
    <source>
        <dbReference type="ARBA" id="ARBA00022729"/>
    </source>
</evidence>
<dbReference type="AlphaFoldDB" id="A0A133MX48"/>
<evidence type="ECO:0000313" key="6">
    <source>
        <dbReference type="Proteomes" id="UP000070646"/>
    </source>
</evidence>
<keyword evidence="3" id="KW-0472">Membrane</keyword>
<dbReference type="InterPro" id="IPR052913">
    <property type="entry name" value="Glycopeptide_resist_protein"/>
</dbReference>
<dbReference type="InterPro" id="IPR011098">
    <property type="entry name" value="G5_dom"/>
</dbReference>
<dbReference type="Gene3D" id="2.20.230.10">
    <property type="entry name" value="Resuscitation-promoting factor rpfb"/>
    <property type="match status" value="1"/>
</dbReference>
<protein>
    <submittedName>
        <fullName evidence="5">G5 domain protein</fullName>
    </submittedName>
</protein>
<keyword evidence="3" id="KW-1133">Transmembrane helix</keyword>
<dbReference type="PANTHER" id="PTHR35788:SF1">
    <property type="entry name" value="EXPORTED PROTEIN"/>
    <property type="match status" value="1"/>
</dbReference>
<dbReference type="RefSeq" id="WP_060796340.1">
    <property type="nucleotide sequence ID" value="NZ_KQ956274.1"/>
</dbReference>
<proteinExistence type="predicted"/>
<feature type="compositionally biased region" description="Basic and acidic residues" evidence="2">
    <location>
        <begin position="462"/>
        <end position="472"/>
    </location>
</feature>
<reference evidence="5 6" key="1">
    <citation type="submission" date="2016-01" db="EMBL/GenBank/DDBJ databases">
        <authorList>
            <person name="Oliw E.H."/>
        </authorList>
    </citation>
    <scope>NUCLEOTIDE SEQUENCE [LARGE SCALE GENOMIC DNA]</scope>
    <source>
        <strain evidence="5 6">MJR7757A</strain>
    </source>
</reference>
<accession>A0A133MX48</accession>
<feature type="compositionally biased region" description="Low complexity" evidence="2">
    <location>
        <begin position="481"/>
        <end position="523"/>
    </location>
</feature>
<dbReference type="PROSITE" id="PS51109">
    <property type="entry name" value="G5"/>
    <property type="match status" value="1"/>
</dbReference>
<sequence length="529" mass="58029">MNEEKKKSSIGLLKSKKKIIISIVIILAIIIGSIVAYIVSIQKKVEQWNDKIYPNVYVENVNLSGMTKEKAIEVLEKDVKEPVEHKAIKVQAADKSIEIKYSDLSPEYNINETVDEAMNYGKDLNLFEKNNLIKGKDKKELNLDFKYDESKLTDYEKKLTEMVNQNAKNATISISGSNISVIDGEDGRAIEEDKMVSLVKEAINANPEGNSVVEVPVEVTKPKITKEMLSKIDGVIGSFTTSYTSSDASRSANVEIAAKTVNGTILMPGDTFSYNNTLGERTTAKGYRDGAAYVGNKVVMVTGGGICQVSTTLYRAVLRAGIMPTERHNHSMTTTYSGPSEDATVSWGSLDYQFKNTYDFPIYIQGYTSNKHVTFNIYGNVQGMDGKTYELQTVVNETLKPSVKTVEDSSLPAGEKVVEQRPVTGYKSTGYLVTYQNGKEIDKKLIAHDVYKQKDEIIKVGTKKAEQPKPEHPAPQPAPQQPAAAQPEAQKPEASQPAAQQPATPQTQETPQTPATPQAPAAQGNTGIN</sequence>
<dbReference type="PATRIC" id="fig|1502.174.peg.2419"/>
<evidence type="ECO:0000313" key="5">
    <source>
        <dbReference type="EMBL" id="KXA08609.1"/>
    </source>
</evidence>
<dbReference type="Pfam" id="PF12229">
    <property type="entry name" value="PG_binding_4"/>
    <property type="match status" value="1"/>
</dbReference>
<keyword evidence="1" id="KW-0732">Signal</keyword>
<keyword evidence="3" id="KW-0812">Transmembrane</keyword>